<keyword evidence="4" id="KW-0645">Protease</keyword>
<feature type="domain" description="Peptidase S11 D-alanyl-D-alanine carboxypeptidase A N-terminal" evidence="3">
    <location>
        <begin position="167"/>
        <end position="345"/>
    </location>
</feature>
<reference evidence="4 5" key="1">
    <citation type="submission" date="2023-11" db="EMBL/GenBank/DDBJ databases">
        <title>Genome sequence of Microbacterium rhizosphaerae KACC 19337.</title>
        <authorList>
            <person name="Choi H."/>
            <person name="Kim S."/>
            <person name="Kim Y."/>
            <person name="Kwon S.-W."/>
            <person name="Heo J."/>
        </authorList>
    </citation>
    <scope>NUCLEOTIDE SEQUENCE [LARGE SCALE GENOMIC DNA]</scope>
    <source>
        <strain evidence="4 5">KACC 19337</strain>
    </source>
</reference>
<evidence type="ECO:0000259" key="3">
    <source>
        <dbReference type="Pfam" id="PF00768"/>
    </source>
</evidence>
<dbReference type="Gene3D" id="3.40.710.10">
    <property type="entry name" value="DD-peptidase/beta-lactamase superfamily"/>
    <property type="match status" value="1"/>
</dbReference>
<keyword evidence="2" id="KW-1133">Transmembrane helix</keyword>
<organism evidence="4 5">
    <name type="scientific">Microbacterium rhizosphaerae</name>
    <dbReference type="NCBI Taxonomy" id="1678237"/>
    <lineage>
        <taxon>Bacteria</taxon>
        <taxon>Bacillati</taxon>
        <taxon>Actinomycetota</taxon>
        <taxon>Actinomycetes</taxon>
        <taxon>Micrococcales</taxon>
        <taxon>Microbacteriaceae</taxon>
        <taxon>Microbacterium</taxon>
    </lineage>
</organism>
<evidence type="ECO:0000256" key="1">
    <source>
        <dbReference type="SAM" id="MobiDB-lite"/>
    </source>
</evidence>
<dbReference type="InterPro" id="IPR001967">
    <property type="entry name" value="Peptidase_S11_N"/>
</dbReference>
<dbReference type="InterPro" id="IPR012338">
    <property type="entry name" value="Beta-lactam/transpept-like"/>
</dbReference>
<keyword evidence="2" id="KW-0812">Transmembrane</keyword>
<feature type="compositionally biased region" description="Low complexity" evidence="1">
    <location>
        <begin position="9"/>
        <end position="51"/>
    </location>
</feature>
<feature type="region of interest" description="Disordered" evidence="1">
    <location>
        <begin position="1"/>
        <end position="51"/>
    </location>
</feature>
<evidence type="ECO:0000313" key="4">
    <source>
        <dbReference type="EMBL" id="WPR90312.1"/>
    </source>
</evidence>
<evidence type="ECO:0000313" key="5">
    <source>
        <dbReference type="Proteomes" id="UP001323798"/>
    </source>
</evidence>
<keyword evidence="5" id="KW-1185">Reference proteome</keyword>
<proteinExistence type="predicted"/>
<name>A0ABZ0SLN6_9MICO</name>
<evidence type="ECO:0000256" key="2">
    <source>
        <dbReference type="SAM" id="Phobius"/>
    </source>
</evidence>
<keyword evidence="4" id="KW-0121">Carboxypeptidase</keyword>
<feature type="transmembrane region" description="Helical" evidence="2">
    <location>
        <begin position="97"/>
        <end position="119"/>
    </location>
</feature>
<protein>
    <submittedName>
        <fullName evidence="4">D-alanyl-D-alanine carboxypeptidase</fullName>
    </submittedName>
</protein>
<accession>A0ABZ0SLN6</accession>
<dbReference type="Proteomes" id="UP001323798">
    <property type="component" value="Chromosome"/>
</dbReference>
<dbReference type="GO" id="GO:0004180">
    <property type="term" value="F:carboxypeptidase activity"/>
    <property type="evidence" value="ECO:0007669"/>
    <property type="project" value="UniProtKB-KW"/>
</dbReference>
<sequence>MLPTPSPDAAGAVPGASGRAASSAGGDGDVTASTMPLLAPSPVSTTSTTVPAPSPTALAWVDERVFAAGRSSSTSWLAESDGDLLAERPRRSALRPVTVLPIVVVLLLVLAYVGAAAAWPLDALRPQVSPAAVDGVAAAAAAPAWPTQGSAAVAVDGFGAPLASTQNATTIASITKVVTALMVLDQKPLKVGEQGPSYRMTSADAATYRRMLNAGESVLKVPVGSSLSEYQLLQGMLIGSAGNYAAKLAGSIWANDSDFAGAAGVWLGQHGLSGISLVGPTGISKLNKADPASLIPLGKLAMANPVIAEIVGTRSVTLPGAGLVQNTNELLAEPGVVGIKTGTLDTYDLLAAKDVTVGDTKVRLYATTLGQADDKARVAAANALFAELQKELTPFTSVPKGTKVGTVTTKWGETVPIVTTSDADVVLWNGAKGTVATDFALKDAATKGDKVGTLSVAGPVDKASSDVALAADLDGPSLWWRLTHPLALLGAS</sequence>
<gene>
    <name evidence="4" type="ORF">SM116_03220</name>
</gene>
<keyword evidence="4" id="KW-0378">Hydrolase</keyword>
<dbReference type="Pfam" id="PF00768">
    <property type="entry name" value="Peptidase_S11"/>
    <property type="match status" value="1"/>
</dbReference>
<dbReference type="SUPFAM" id="SSF56601">
    <property type="entry name" value="beta-lactamase/transpeptidase-like"/>
    <property type="match status" value="1"/>
</dbReference>
<dbReference type="RefSeq" id="WP_320943024.1">
    <property type="nucleotide sequence ID" value="NZ_BAABEU010000011.1"/>
</dbReference>
<dbReference type="EMBL" id="CP139368">
    <property type="protein sequence ID" value="WPR90312.1"/>
    <property type="molecule type" value="Genomic_DNA"/>
</dbReference>
<keyword evidence="2" id="KW-0472">Membrane</keyword>